<keyword evidence="2" id="KW-0808">Transferase</keyword>
<dbReference type="Pfam" id="PF09659">
    <property type="entry name" value="Cas_Csm6_HEPN"/>
    <property type="match status" value="1"/>
</dbReference>
<dbReference type="EMBL" id="LT906439">
    <property type="protein sequence ID" value="SNU87774.1"/>
    <property type="molecule type" value="Genomic_DNA"/>
</dbReference>
<gene>
    <name evidence="2" type="primary">cpsX</name>
    <name evidence="2" type="ORF">SAMEA4412692_00775</name>
</gene>
<proteinExistence type="predicted"/>
<dbReference type="RefSeq" id="WP_018372674.1">
    <property type="nucleotide sequence ID" value="NZ_LT906439.1"/>
</dbReference>
<dbReference type="Proteomes" id="UP000215185">
    <property type="component" value="Chromosome 1"/>
</dbReference>
<feature type="domain" description="Csm6 HEPN" evidence="1">
    <location>
        <begin position="67"/>
        <end position="236"/>
    </location>
</feature>
<name>A0A239SSS0_9STRE</name>
<dbReference type="InterPro" id="IPR053941">
    <property type="entry name" value="Csm6_HEPN"/>
</dbReference>
<keyword evidence="3" id="KW-1185">Reference proteome</keyword>
<dbReference type="KEGG" id="smen:SAMEA4412692_0775"/>
<evidence type="ECO:0000313" key="2">
    <source>
        <dbReference type="EMBL" id="SNU87774.1"/>
    </source>
</evidence>
<accession>A0A239SSS0</accession>
<dbReference type="OrthoDB" id="2232762at2"/>
<evidence type="ECO:0000313" key="3">
    <source>
        <dbReference type="Proteomes" id="UP000215185"/>
    </source>
</evidence>
<reference evidence="2 3" key="1">
    <citation type="submission" date="2017-06" db="EMBL/GenBank/DDBJ databases">
        <authorList>
            <consortium name="Pathogen Informatics"/>
        </authorList>
    </citation>
    <scope>NUCLEOTIDE SEQUENCE [LARGE SCALE GENOMIC DNA]</scope>
    <source>
        <strain evidence="2 3">NCTC13788</strain>
    </source>
</reference>
<dbReference type="AlphaFoldDB" id="A0A239SSS0"/>
<organism evidence="2 3">
    <name type="scientific">Streptococcus merionis</name>
    <dbReference type="NCBI Taxonomy" id="400065"/>
    <lineage>
        <taxon>Bacteria</taxon>
        <taxon>Bacillati</taxon>
        <taxon>Bacillota</taxon>
        <taxon>Bacilli</taxon>
        <taxon>Lactobacillales</taxon>
        <taxon>Streptococcaceae</taxon>
        <taxon>Streptococcus</taxon>
    </lineage>
</organism>
<protein>
    <submittedName>
        <fullName evidence="2">Histidine protein kinase</fullName>
    </submittedName>
</protein>
<dbReference type="GO" id="GO:0016301">
    <property type="term" value="F:kinase activity"/>
    <property type="evidence" value="ECO:0007669"/>
    <property type="project" value="UniProtKB-KW"/>
</dbReference>
<sequence length="245" mass="29201">MNTIEKNTLVLLLELYEYDTAYQFVRKIANVSPELVVLLEMLRERRELHIEPAFKLDMVMNQNREDEQIANYLLDLETKLKKAQIIDFVRAVSPLIYRLFLRLVTAKIPHITDYIHDTKDERYDIWLRDELMGSDLKVLRHFKPERNVTSNSLANLILELDYPDTIKQQVIHLRKLERSVRNPLAHLIKPFDEQELKRTTHFSSQKFMEILIDLSRRTGVHYDNAFYFDTVNAQIIQQFSLKQVK</sequence>
<keyword evidence="2" id="KW-0418">Kinase</keyword>
<evidence type="ECO:0000259" key="1">
    <source>
        <dbReference type="Pfam" id="PF09659"/>
    </source>
</evidence>
<dbReference type="STRING" id="1123308.GCA_000380085_00117"/>